<dbReference type="Gene3D" id="1.20.1250.20">
    <property type="entry name" value="MFS general substrate transporter like domains"/>
    <property type="match status" value="1"/>
</dbReference>
<feature type="non-terminal residue" evidence="4">
    <location>
        <position position="1"/>
    </location>
</feature>
<dbReference type="GO" id="GO:0016020">
    <property type="term" value="C:membrane"/>
    <property type="evidence" value="ECO:0007669"/>
    <property type="project" value="UniProtKB-SubCell"/>
</dbReference>
<comment type="subcellular location">
    <subcellularLocation>
        <location evidence="1">Membrane</location>
        <topology evidence="1">Multi-pass membrane protein</topology>
    </subcellularLocation>
</comment>
<keyword evidence="2" id="KW-1133">Transmembrane helix</keyword>
<evidence type="ECO:0000313" key="5">
    <source>
        <dbReference type="Proteomes" id="UP000566440"/>
    </source>
</evidence>
<dbReference type="InterPro" id="IPR011701">
    <property type="entry name" value="MFS"/>
</dbReference>
<keyword evidence="2" id="KW-0472">Membrane</keyword>
<evidence type="ECO:0000256" key="1">
    <source>
        <dbReference type="ARBA" id="ARBA00004141"/>
    </source>
</evidence>
<comment type="caution">
    <text evidence="4">The sequence shown here is derived from an EMBL/GenBank/DDBJ whole genome shotgun (WGS) entry which is preliminary data.</text>
</comment>
<protein>
    <submittedName>
        <fullName evidence="4">MOT13 protein</fullName>
    </submittedName>
</protein>
<dbReference type="OrthoDB" id="2213137at2759"/>
<proteinExistence type="predicted"/>
<feature type="transmembrane region" description="Helical" evidence="2">
    <location>
        <begin position="86"/>
        <end position="106"/>
    </location>
</feature>
<feature type="transmembrane region" description="Helical" evidence="2">
    <location>
        <begin position="199"/>
        <end position="216"/>
    </location>
</feature>
<keyword evidence="5" id="KW-1185">Reference proteome</keyword>
<organism evidence="4 5">
    <name type="scientific">Galbula dea</name>
    <dbReference type="NCBI Taxonomy" id="1109041"/>
    <lineage>
        <taxon>Eukaryota</taxon>
        <taxon>Metazoa</taxon>
        <taxon>Chordata</taxon>
        <taxon>Craniata</taxon>
        <taxon>Vertebrata</taxon>
        <taxon>Euteleostomi</taxon>
        <taxon>Archelosauria</taxon>
        <taxon>Archosauria</taxon>
        <taxon>Dinosauria</taxon>
        <taxon>Saurischia</taxon>
        <taxon>Theropoda</taxon>
        <taxon>Coelurosauria</taxon>
        <taxon>Aves</taxon>
        <taxon>Neognathae</taxon>
        <taxon>Neoaves</taxon>
        <taxon>Telluraves</taxon>
        <taxon>Coraciimorphae</taxon>
        <taxon>Piciformes</taxon>
        <taxon>Galbulidae</taxon>
        <taxon>Galbula</taxon>
    </lineage>
</organism>
<dbReference type="EMBL" id="VWZX01004833">
    <property type="protein sequence ID" value="NXI40125.1"/>
    <property type="molecule type" value="Genomic_DNA"/>
</dbReference>
<feature type="non-terminal residue" evidence="4">
    <location>
        <position position="344"/>
    </location>
</feature>
<sequence>GRLLGGTGSTGRALGALGGHWEVLDSPPANPRARCQGSQSAANPVAGPLGGALSSRFGARPVAMIGGFLAGLGLLLGALANHLSHLYLSLGLLAGLGWALVFTPSLGAVGHYFPTRRALATGVAVSGASISGLALGPLVPFLLDTYGWRGALLLLAATSFNLLAAGALLRPPPPIPEELLDLPEEGALGLVRLLRHGPFLRFSLAFVLIDAGYYVPFVHGEALAHEIGCGGSQAGLAMAAMMVADGGGRLTAGWLATGLATPLLRQLLAWVVSGGLVLFLLPLGTSFGLLLALGLVYGFCAGAIVPLQFAGVAEVVGSRRLVNAIGLMQMFESLGSLLGPPLAG</sequence>
<feature type="transmembrane region" description="Helical" evidence="2">
    <location>
        <begin position="62"/>
        <end position="80"/>
    </location>
</feature>
<accession>A0A7K9SV49</accession>
<gene>
    <name evidence="4" type="primary">Slc16a13</name>
    <name evidence="4" type="ORF">GALDEA_R09126</name>
</gene>
<dbReference type="InterPro" id="IPR050327">
    <property type="entry name" value="Proton-linked_MCT"/>
</dbReference>
<feature type="transmembrane region" description="Helical" evidence="2">
    <location>
        <begin position="151"/>
        <end position="169"/>
    </location>
</feature>
<feature type="transmembrane region" description="Helical" evidence="2">
    <location>
        <begin position="118"/>
        <end position="139"/>
    </location>
</feature>
<dbReference type="InterPro" id="IPR020846">
    <property type="entry name" value="MFS_dom"/>
</dbReference>
<evidence type="ECO:0000313" key="4">
    <source>
        <dbReference type="EMBL" id="NXI40125.1"/>
    </source>
</evidence>
<dbReference type="Pfam" id="PF07690">
    <property type="entry name" value="MFS_1"/>
    <property type="match status" value="1"/>
</dbReference>
<feature type="transmembrane region" description="Helical" evidence="2">
    <location>
        <begin position="287"/>
        <end position="309"/>
    </location>
</feature>
<feature type="transmembrane region" description="Helical" evidence="2">
    <location>
        <begin position="263"/>
        <end position="281"/>
    </location>
</feature>
<dbReference type="Proteomes" id="UP000566440">
    <property type="component" value="Unassembled WGS sequence"/>
</dbReference>
<name>A0A7K9SV49_9PICI</name>
<dbReference type="SUPFAM" id="SSF103473">
    <property type="entry name" value="MFS general substrate transporter"/>
    <property type="match status" value="1"/>
</dbReference>
<feature type="domain" description="Major facilitator superfamily (MFS) profile" evidence="3">
    <location>
        <begin position="1"/>
        <end position="344"/>
    </location>
</feature>
<dbReference type="PANTHER" id="PTHR11360:SF19">
    <property type="entry name" value="MONOCARBOXYLATE TRANSPORTER 13"/>
    <property type="match status" value="1"/>
</dbReference>
<dbReference type="PROSITE" id="PS50850">
    <property type="entry name" value="MFS"/>
    <property type="match status" value="1"/>
</dbReference>
<dbReference type="PANTHER" id="PTHR11360">
    <property type="entry name" value="MONOCARBOXYLATE TRANSPORTER"/>
    <property type="match status" value="1"/>
</dbReference>
<evidence type="ECO:0000259" key="3">
    <source>
        <dbReference type="PROSITE" id="PS50850"/>
    </source>
</evidence>
<keyword evidence="2" id="KW-0812">Transmembrane</keyword>
<dbReference type="InterPro" id="IPR036259">
    <property type="entry name" value="MFS_trans_sf"/>
</dbReference>
<evidence type="ECO:0000256" key="2">
    <source>
        <dbReference type="SAM" id="Phobius"/>
    </source>
</evidence>
<dbReference type="GO" id="GO:0008028">
    <property type="term" value="F:monocarboxylic acid transmembrane transporter activity"/>
    <property type="evidence" value="ECO:0007669"/>
    <property type="project" value="TreeGrafter"/>
</dbReference>
<reference evidence="4 5" key="1">
    <citation type="submission" date="2019-09" db="EMBL/GenBank/DDBJ databases">
        <title>Bird 10,000 Genomes (B10K) Project - Family phase.</title>
        <authorList>
            <person name="Zhang G."/>
        </authorList>
    </citation>
    <scope>NUCLEOTIDE SEQUENCE [LARGE SCALE GENOMIC DNA]</scope>
    <source>
        <strain evidence="4">B10K-DU-001-62</strain>
        <tissue evidence="4">Muscle</tissue>
    </source>
</reference>
<dbReference type="AlphaFoldDB" id="A0A7K9SV49"/>